<evidence type="ECO:0000313" key="1">
    <source>
        <dbReference type="EMBL" id="KAI3776638.1"/>
    </source>
</evidence>
<name>A0ACB9G0B6_9ASTR</name>
<evidence type="ECO:0000313" key="2">
    <source>
        <dbReference type="Proteomes" id="UP001056120"/>
    </source>
</evidence>
<comment type="caution">
    <text evidence="1">The sequence shown here is derived from an EMBL/GenBank/DDBJ whole genome shotgun (WGS) entry which is preliminary data.</text>
</comment>
<proteinExistence type="predicted"/>
<dbReference type="Proteomes" id="UP001056120">
    <property type="component" value="Linkage Group LG15"/>
</dbReference>
<gene>
    <name evidence="1" type="ORF">L1987_46424</name>
</gene>
<sequence>MHTLLPTKDKKSTKLGTKRAAKLTTKTKPLLTHKLYILSQNIPQKLHKLESVDGFEFPTGVDEQHYAVVGEVANDENCEGSGDVSGAFEGVGEARTLAPTLAMKRLAKVLNWEDRCEDFESRRGDISRERLRT</sequence>
<organism evidence="1 2">
    <name type="scientific">Smallanthus sonchifolius</name>
    <dbReference type="NCBI Taxonomy" id="185202"/>
    <lineage>
        <taxon>Eukaryota</taxon>
        <taxon>Viridiplantae</taxon>
        <taxon>Streptophyta</taxon>
        <taxon>Embryophyta</taxon>
        <taxon>Tracheophyta</taxon>
        <taxon>Spermatophyta</taxon>
        <taxon>Magnoliopsida</taxon>
        <taxon>eudicotyledons</taxon>
        <taxon>Gunneridae</taxon>
        <taxon>Pentapetalae</taxon>
        <taxon>asterids</taxon>
        <taxon>campanulids</taxon>
        <taxon>Asterales</taxon>
        <taxon>Asteraceae</taxon>
        <taxon>Asteroideae</taxon>
        <taxon>Heliantheae alliance</taxon>
        <taxon>Millerieae</taxon>
        <taxon>Smallanthus</taxon>
    </lineage>
</organism>
<accession>A0ACB9G0B6</accession>
<reference evidence="2" key="1">
    <citation type="journal article" date="2022" name="Mol. Ecol. Resour.">
        <title>The genomes of chicory, endive, great burdock and yacon provide insights into Asteraceae palaeo-polyploidization history and plant inulin production.</title>
        <authorList>
            <person name="Fan W."/>
            <person name="Wang S."/>
            <person name="Wang H."/>
            <person name="Wang A."/>
            <person name="Jiang F."/>
            <person name="Liu H."/>
            <person name="Zhao H."/>
            <person name="Xu D."/>
            <person name="Zhang Y."/>
        </authorList>
    </citation>
    <scope>NUCLEOTIDE SEQUENCE [LARGE SCALE GENOMIC DNA]</scope>
    <source>
        <strain evidence="2">cv. Yunnan</strain>
    </source>
</reference>
<dbReference type="EMBL" id="CM042032">
    <property type="protein sequence ID" value="KAI3776638.1"/>
    <property type="molecule type" value="Genomic_DNA"/>
</dbReference>
<protein>
    <submittedName>
        <fullName evidence="1">Uncharacterized protein</fullName>
    </submittedName>
</protein>
<reference evidence="1 2" key="2">
    <citation type="journal article" date="2022" name="Mol. Ecol. Resour.">
        <title>The genomes of chicory, endive, great burdock and yacon provide insights into Asteraceae paleo-polyploidization history and plant inulin production.</title>
        <authorList>
            <person name="Fan W."/>
            <person name="Wang S."/>
            <person name="Wang H."/>
            <person name="Wang A."/>
            <person name="Jiang F."/>
            <person name="Liu H."/>
            <person name="Zhao H."/>
            <person name="Xu D."/>
            <person name="Zhang Y."/>
        </authorList>
    </citation>
    <scope>NUCLEOTIDE SEQUENCE [LARGE SCALE GENOMIC DNA]</scope>
    <source>
        <strain evidence="2">cv. Yunnan</strain>
        <tissue evidence="1">Leaves</tissue>
    </source>
</reference>
<keyword evidence="2" id="KW-1185">Reference proteome</keyword>